<feature type="non-terminal residue" evidence="2">
    <location>
        <position position="1"/>
    </location>
</feature>
<dbReference type="EMBL" id="JAIQCV010000004">
    <property type="protein sequence ID" value="KAH1105718.1"/>
    <property type="molecule type" value="Genomic_DNA"/>
</dbReference>
<dbReference type="OrthoDB" id="995500at2759"/>
<accession>A0A9D4ABF8</accession>
<gene>
    <name evidence="2" type="ORF">J1N35_009486</name>
</gene>
<organism evidence="2 3">
    <name type="scientific">Gossypium stocksii</name>
    <dbReference type="NCBI Taxonomy" id="47602"/>
    <lineage>
        <taxon>Eukaryota</taxon>
        <taxon>Viridiplantae</taxon>
        <taxon>Streptophyta</taxon>
        <taxon>Embryophyta</taxon>
        <taxon>Tracheophyta</taxon>
        <taxon>Spermatophyta</taxon>
        <taxon>Magnoliopsida</taxon>
        <taxon>eudicotyledons</taxon>
        <taxon>Gunneridae</taxon>
        <taxon>Pentapetalae</taxon>
        <taxon>rosids</taxon>
        <taxon>malvids</taxon>
        <taxon>Malvales</taxon>
        <taxon>Malvaceae</taxon>
        <taxon>Malvoideae</taxon>
        <taxon>Gossypium</taxon>
    </lineage>
</organism>
<dbReference type="Proteomes" id="UP000828251">
    <property type="component" value="Unassembled WGS sequence"/>
</dbReference>
<comment type="caution">
    <text evidence="2">The sequence shown here is derived from an EMBL/GenBank/DDBJ whole genome shotgun (WGS) entry which is preliminary data.</text>
</comment>
<dbReference type="Pfam" id="PF13456">
    <property type="entry name" value="RVT_3"/>
    <property type="match status" value="1"/>
</dbReference>
<keyword evidence="3" id="KW-1185">Reference proteome</keyword>
<reference evidence="2 3" key="1">
    <citation type="journal article" date="2021" name="Plant Biotechnol. J.">
        <title>Multi-omics assisted identification of the key and species-specific regulatory components of drought-tolerant mechanisms in Gossypium stocksii.</title>
        <authorList>
            <person name="Yu D."/>
            <person name="Ke L."/>
            <person name="Zhang D."/>
            <person name="Wu Y."/>
            <person name="Sun Y."/>
            <person name="Mei J."/>
            <person name="Sun J."/>
            <person name="Sun Y."/>
        </authorList>
    </citation>
    <scope>NUCLEOTIDE SEQUENCE [LARGE SCALE GENOMIC DNA]</scope>
    <source>
        <strain evidence="3">cv. E1</strain>
        <tissue evidence="2">Leaf</tissue>
    </source>
</reference>
<dbReference type="AlphaFoldDB" id="A0A9D4ABF8"/>
<sequence>FEAELQGILDGLALLQKRGLDKVLIQTDNLEVAKTIQHSQLANSNQPCL</sequence>
<dbReference type="GO" id="GO:0004523">
    <property type="term" value="F:RNA-DNA hybrid ribonuclease activity"/>
    <property type="evidence" value="ECO:0007669"/>
    <property type="project" value="InterPro"/>
</dbReference>
<protein>
    <recommendedName>
        <fullName evidence="1">RNase H type-1 domain-containing protein</fullName>
    </recommendedName>
</protein>
<dbReference type="GO" id="GO:0003676">
    <property type="term" value="F:nucleic acid binding"/>
    <property type="evidence" value="ECO:0007669"/>
    <property type="project" value="InterPro"/>
</dbReference>
<evidence type="ECO:0000259" key="1">
    <source>
        <dbReference type="Pfam" id="PF13456"/>
    </source>
</evidence>
<evidence type="ECO:0000313" key="2">
    <source>
        <dbReference type="EMBL" id="KAH1105718.1"/>
    </source>
</evidence>
<name>A0A9D4ABF8_9ROSI</name>
<dbReference type="InterPro" id="IPR002156">
    <property type="entry name" value="RNaseH_domain"/>
</dbReference>
<proteinExistence type="predicted"/>
<feature type="domain" description="RNase H type-1" evidence="1">
    <location>
        <begin position="1"/>
        <end position="41"/>
    </location>
</feature>
<evidence type="ECO:0000313" key="3">
    <source>
        <dbReference type="Proteomes" id="UP000828251"/>
    </source>
</evidence>